<evidence type="ECO:0000256" key="3">
    <source>
        <dbReference type="ARBA" id="ARBA00019613"/>
    </source>
</evidence>
<keyword evidence="4 9" id="KW-0805">Transcription regulation</keyword>
<dbReference type="PANTHER" id="PTHR31804">
    <property type="entry name" value="MEDIATOR OF RNA POLYMERASE II TRANSCRIPTION SUBUNIT 15"/>
    <property type="match status" value="1"/>
</dbReference>
<evidence type="ECO:0000256" key="10">
    <source>
        <dbReference type="SAM" id="MobiDB-lite"/>
    </source>
</evidence>
<feature type="domain" description="Mediator of RNA polymerase II transcription subunit 15 N-terminal" evidence="11">
    <location>
        <begin position="4"/>
        <end position="74"/>
    </location>
</feature>
<evidence type="ECO:0000259" key="13">
    <source>
        <dbReference type="Pfam" id="PF21539"/>
    </source>
</evidence>
<comment type="subcellular location">
    <subcellularLocation>
        <location evidence="1 9">Nucleus</location>
    </subcellularLocation>
</comment>
<dbReference type="FunFam" id="1.10.246.20:FF:000002">
    <property type="entry name" value="Mediator of RNA polymerase II transcription subunit 15"/>
    <property type="match status" value="1"/>
</dbReference>
<feature type="domain" description="ARC105/Med15 mediator subunit C-terminal" evidence="13">
    <location>
        <begin position="497"/>
        <end position="604"/>
    </location>
</feature>
<comment type="function">
    <text evidence="9">Component of the Mediator complex, a coactivator involved in the regulated transcription of nearly all RNA polymerase II-dependent genes. Mediator functions as a bridge to convey information from gene-specific regulatory proteins to the basal RNA polymerase II transcription machinery. Mediator is recruited to promoters by direct interactions with regulatory proteins and serves as a scaffold for the assembly of a functional preinitiation complex with RNA polymerase II and the general transcription factors.</text>
</comment>
<feature type="compositionally biased region" description="Polar residues" evidence="10">
    <location>
        <begin position="330"/>
        <end position="348"/>
    </location>
</feature>
<evidence type="ECO:0000256" key="4">
    <source>
        <dbReference type="ARBA" id="ARBA00023015"/>
    </source>
</evidence>
<protein>
    <recommendedName>
        <fullName evidence="3 9">Mediator of RNA polymerase II transcription subunit 15</fullName>
    </recommendedName>
    <alternativeName>
        <fullName evidence="8 9">Mediator complex subunit 15</fullName>
    </alternativeName>
</protein>
<dbReference type="InterPro" id="IPR019087">
    <property type="entry name" value="Med15_N"/>
</dbReference>
<dbReference type="InterPro" id="IPR048386">
    <property type="entry name" value="Med15_C"/>
</dbReference>
<feature type="domain" description="ARC105/Med15 mediator subunit central" evidence="12">
    <location>
        <begin position="349"/>
        <end position="469"/>
    </location>
</feature>
<evidence type="ECO:0000256" key="1">
    <source>
        <dbReference type="ARBA" id="ARBA00004123"/>
    </source>
</evidence>
<evidence type="ECO:0000256" key="5">
    <source>
        <dbReference type="ARBA" id="ARBA00023159"/>
    </source>
</evidence>
<organism evidence="14">
    <name type="scientific">Octopus bimaculoides</name>
    <name type="common">California two-spotted octopus</name>
    <dbReference type="NCBI Taxonomy" id="37653"/>
    <lineage>
        <taxon>Eukaryota</taxon>
        <taxon>Metazoa</taxon>
        <taxon>Spiralia</taxon>
        <taxon>Lophotrochozoa</taxon>
        <taxon>Mollusca</taxon>
        <taxon>Cephalopoda</taxon>
        <taxon>Coleoidea</taxon>
        <taxon>Octopodiformes</taxon>
        <taxon>Octopoda</taxon>
        <taxon>Incirrata</taxon>
        <taxon>Octopodidae</taxon>
        <taxon>Octopus</taxon>
    </lineage>
</organism>
<name>A0A0L8H3I7_OCTBM</name>
<keyword evidence="7 9" id="KW-0539">Nucleus</keyword>
<dbReference type="STRING" id="37653.A0A0L8H3I7"/>
<accession>A0A0L8H3I7</accession>
<comment type="subunit">
    <text evidence="9">Component of the Mediator complex.</text>
</comment>
<feature type="compositionally biased region" description="Low complexity" evidence="10">
    <location>
        <begin position="187"/>
        <end position="205"/>
    </location>
</feature>
<dbReference type="CDD" id="cd11605">
    <property type="entry name" value="RWD_DRWD_ELF-like"/>
    <property type="match status" value="1"/>
</dbReference>
<gene>
    <name evidence="9" type="primary">MED15</name>
    <name evidence="14" type="ORF">OCBIM_22023107mg</name>
</gene>
<keyword evidence="6 9" id="KW-0804">Transcription</keyword>
<dbReference type="GO" id="GO:0006355">
    <property type="term" value="P:regulation of DNA-templated transcription"/>
    <property type="evidence" value="ECO:0007669"/>
    <property type="project" value="InterPro"/>
</dbReference>
<sequence>MSDMQNEWKTTEFRNRVVIQIENALKQSGTKIPKSSVEMENHLHQKAKTKEEYLDLLSKLIIHVSEISKKGKQTASDAVNQGIPPQGIPPQSLAPGQSPQQAQQQSQTMQDPINALQNLAMQGTTSAICPQQAERMKGYPQNFPRMMNHQQATAAHIQYQQRHMPARTPVNQPKPVPLQRHDAFMVSQAPPQAQQQAQPPTTSQQPVPPPQTSTQQQPQQQQSAPQQQMVGQQMAVSGPNQLPFQGGNPPSVPRSMVQSPYMSPQQYGQSPSQVQPASNVSQLNTAHSPATQGSHMVHSPANLAAPSPNTHIVPSPVSRNAAMGAPSPGSALNTPGNPGSVGTTASPSEDQAYLEKLKQLSKFIDPLRRMIRKTETEEDNKKDQSHKMKNLLEILSDPSKRLPMTTLLKCEQVLLKMELSKPPSSSDGSGSSSKNGEQHMCQPLLDSIAAHMKSPMLNHTLHRTFGPAVAALRGQPIRVPSPPPTKKPKVSNEKDKLSNILQGEIARLPHRFRISLDPAHHVSSKTVHLICKLDDKNLPSVPPILIVVPEDYPSTSPQCDSNAEDYTATPFLQGVQNALQSSLQKMPDHFSVATLLDTWEMSVRRMCAPTS</sequence>
<evidence type="ECO:0000259" key="11">
    <source>
        <dbReference type="Pfam" id="PF09606"/>
    </source>
</evidence>
<feature type="region of interest" description="Disordered" evidence="10">
    <location>
        <begin position="73"/>
        <end position="109"/>
    </location>
</feature>
<evidence type="ECO:0000313" key="14">
    <source>
        <dbReference type="EMBL" id="KOF83861.1"/>
    </source>
</evidence>
<feature type="compositionally biased region" description="Low complexity" evidence="10">
    <location>
        <begin position="212"/>
        <end position="228"/>
    </location>
</feature>
<dbReference type="OrthoDB" id="10055322at2759"/>
<dbReference type="GO" id="GO:0005634">
    <property type="term" value="C:nucleus"/>
    <property type="evidence" value="ECO:0007669"/>
    <property type="project" value="UniProtKB-SubCell"/>
</dbReference>
<dbReference type="EMBL" id="KQ419350">
    <property type="protein sequence ID" value="KOF83861.1"/>
    <property type="molecule type" value="Genomic_DNA"/>
</dbReference>
<evidence type="ECO:0000256" key="8">
    <source>
        <dbReference type="ARBA" id="ARBA00032016"/>
    </source>
</evidence>
<feature type="compositionally biased region" description="Polar residues" evidence="10">
    <location>
        <begin position="229"/>
        <end position="243"/>
    </location>
</feature>
<dbReference type="AlphaFoldDB" id="A0A0L8H3I7"/>
<dbReference type="InterPro" id="IPR048385">
    <property type="entry name" value="Med15_central"/>
</dbReference>
<evidence type="ECO:0000259" key="12">
    <source>
        <dbReference type="Pfam" id="PF21538"/>
    </source>
</evidence>
<dbReference type="Pfam" id="PF21538">
    <property type="entry name" value="Med15_M"/>
    <property type="match status" value="1"/>
</dbReference>
<feature type="region of interest" description="Disordered" evidence="10">
    <location>
        <begin position="187"/>
        <end position="348"/>
    </location>
</feature>
<dbReference type="GO" id="GO:0003712">
    <property type="term" value="F:transcription coregulator activity"/>
    <property type="evidence" value="ECO:0007669"/>
    <property type="project" value="InterPro"/>
</dbReference>
<feature type="compositionally biased region" description="Polar residues" evidence="10">
    <location>
        <begin position="256"/>
        <end position="294"/>
    </location>
</feature>
<dbReference type="Gene3D" id="1.10.246.20">
    <property type="entry name" value="Coactivator CBP, KIX domain"/>
    <property type="match status" value="1"/>
</dbReference>
<evidence type="ECO:0000256" key="6">
    <source>
        <dbReference type="ARBA" id="ARBA00023163"/>
    </source>
</evidence>
<feature type="compositionally biased region" description="Low complexity" evidence="10">
    <location>
        <begin position="81"/>
        <end position="107"/>
    </location>
</feature>
<dbReference type="InterPro" id="IPR036529">
    <property type="entry name" value="KIX_dom_sf"/>
</dbReference>
<dbReference type="Pfam" id="PF09606">
    <property type="entry name" value="Med15_N"/>
    <property type="match status" value="1"/>
</dbReference>
<dbReference type="PANTHER" id="PTHR31804:SF3">
    <property type="entry name" value="MEDIATOR OF RNA POLYMERASE II TRANSCRIPTION SUBUNIT 15"/>
    <property type="match status" value="1"/>
</dbReference>
<keyword evidence="5 9" id="KW-0010">Activator</keyword>
<dbReference type="OMA" id="NACKVIA"/>
<proteinExistence type="inferred from homology"/>
<reference evidence="14" key="1">
    <citation type="submission" date="2015-07" db="EMBL/GenBank/DDBJ databases">
        <title>MeaNS - Measles Nucleotide Surveillance Program.</title>
        <authorList>
            <person name="Tran T."/>
            <person name="Druce J."/>
        </authorList>
    </citation>
    <scope>NUCLEOTIDE SEQUENCE</scope>
    <source>
        <strain evidence="14">UCB-OBI-ISO-001</strain>
        <tissue evidence="14">Gonad</tissue>
    </source>
</reference>
<dbReference type="Pfam" id="PF21539">
    <property type="entry name" value="Med15_C"/>
    <property type="match status" value="1"/>
</dbReference>
<feature type="region of interest" description="Disordered" evidence="10">
    <location>
        <begin position="475"/>
        <end position="494"/>
    </location>
</feature>
<evidence type="ECO:0000256" key="7">
    <source>
        <dbReference type="ARBA" id="ARBA00023242"/>
    </source>
</evidence>
<evidence type="ECO:0000256" key="9">
    <source>
        <dbReference type="RuleBase" id="RU364148"/>
    </source>
</evidence>
<dbReference type="KEGG" id="obi:106872996"/>
<comment type="similarity">
    <text evidence="2 9">Belongs to the Mediator complex subunit 15 family.</text>
</comment>
<evidence type="ECO:0000256" key="2">
    <source>
        <dbReference type="ARBA" id="ARBA00009807"/>
    </source>
</evidence>